<dbReference type="Proteomes" id="UP000001190">
    <property type="component" value="Chromosome"/>
</dbReference>
<evidence type="ECO:0000256" key="6">
    <source>
        <dbReference type="SAM" id="Phobius"/>
    </source>
</evidence>
<feature type="transmembrane region" description="Helical" evidence="6">
    <location>
        <begin position="27"/>
        <end position="48"/>
    </location>
</feature>
<sequence>MSVDGSSVEVVPRVRARERVVVNVDSVTARCVGALAVFCAACWLIALLARNYRHEDWQAAGRLSWSLTVLAAVALIARGIFLGRPVTAMHAIVAALILVLGLGAHVLSFSLAGELLIAGSGLVLMWPTSAHPRPEELPRVWALINATSADPLAPFAMQAGKCYHFNAAGTAALAYRTRMGFAVVAGDPIGAESQFPQLIADFAAMCHTHGWRIAVLACSERRLDLWADRAVVGQSLRAVPIGCDVVIDVRSFAMVGRKFRNLRQAVKRTRNAGITTEIVAEQELDDTRRAELAEMLLASPKGARNDRGFCMSLDGVLEGTYPGVQLIIARDVSGRVQGFDRFTTAGRGSDYSLDVPWRRSGAPNGIDERLSVDMIIAAKDAGAQRLSLAFAAFPEIFDECHSSRPQRLFYLLIHLLDPLISLESLYRYLCKFHALDQRRYALITVTQVIPLLVVLLSLEFMPRRRHLR</sequence>
<keyword evidence="4 6" id="KW-1133">Transmembrane helix</keyword>
<evidence type="ECO:0000256" key="2">
    <source>
        <dbReference type="ARBA" id="ARBA00022475"/>
    </source>
</evidence>
<dbReference type="InterPro" id="IPR051211">
    <property type="entry name" value="PG_lysyltransferase"/>
</dbReference>
<gene>
    <name evidence="8" type="ordered locus">MMAR_2422</name>
</gene>
<dbReference type="Pfam" id="PF09924">
    <property type="entry name" value="LPG_synthase_C"/>
    <property type="match status" value="1"/>
</dbReference>
<feature type="transmembrane region" description="Helical" evidence="6">
    <location>
        <begin position="87"/>
        <end position="107"/>
    </location>
</feature>
<reference evidence="8 9" key="1">
    <citation type="journal article" date="2008" name="Genome Res.">
        <title>Insights from the complete genome sequence of Mycobacterium marinum on the evolution of Mycobacterium tuberculosis.</title>
        <authorList>
            <person name="Stinear T.P."/>
            <person name="Seemann T."/>
            <person name="Harrison P.F."/>
            <person name="Jenkin G.A."/>
            <person name="Davies J.K."/>
            <person name="Johnson P.D."/>
            <person name="Abdellah Z."/>
            <person name="Arrowsmith C."/>
            <person name="Chillingworth T."/>
            <person name="Churcher C."/>
            <person name="Clarke K."/>
            <person name="Cronin A."/>
            <person name="Davis P."/>
            <person name="Goodhead I."/>
            <person name="Holroyd N."/>
            <person name="Jagels K."/>
            <person name="Lord A."/>
            <person name="Moule S."/>
            <person name="Mungall K."/>
            <person name="Norbertczak H."/>
            <person name="Quail M.A."/>
            <person name="Rabbinowitsch E."/>
            <person name="Walker D."/>
            <person name="White B."/>
            <person name="Whitehead S."/>
            <person name="Small P.L."/>
            <person name="Brosch R."/>
            <person name="Ramakrishnan L."/>
            <person name="Fischbach M.A."/>
            <person name="Parkhill J."/>
            <person name="Cole S.T."/>
        </authorList>
    </citation>
    <scope>NUCLEOTIDE SEQUENCE [LARGE SCALE GENOMIC DNA]</scope>
    <source>
        <strain evidence="9">ATCC BAA-535 / M</strain>
    </source>
</reference>
<keyword evidence="5 6" id="KW-0472">Membrane</keyword>
<accession>B2HQY6</accession>
<evidence type="ECO:0000256" key="3">
    <source>
        <dbReference type="ARBA" id="ARBA00022692"/>
    </source>
</evidence>
<evidence type="ECO:0000256" key="5">
    <source>
        <dbReference type="ARBA" id="ARBA00023136"/>
    </source>
</evidence>
<dbReference type="GO" id="GO:0016755">
    <property type="term" value="F:aminoacyltransferase activity"/>
    <property type="evidence" value="ECO:0007669"/>
    <property type="project" value="TreeGrafter"/>
</dbReference>
<evidence type="ECO:0000313" key="9">
    <source>
        <dbReference type="Proteomes" id="UP000001190"/>
    </source>
</evidence>
<evidence type="ECO:0000259" key="7">
    <source>
        <dbReference type="Pfam" id="PF09924"/>
    </source>
</evidence>
<dbReference type="PANTHER" id="PTHR34697:SF2">
    <property type="entry name" value="PHOSPHATIDYLGLYCEROL LYSYLTRANSFERASE"/>
    <property type="match status" value="1"/>
</dbReference>
<keyword evidence="3 6" id="KW-0812">Transmembrane</keyword>
<name>B2HQY6_MYCMM</name>
<dbReference type="STRING" id="216594.MMAR_2422"/>
<keyword evidence="2" id="KW-1003">Cell membrane</keyword>
<evidence type="ECO:0000256" key="1">
    <source>
        <dbReference type="ARBA" id="ARBA00004651"/>
    </source>
</evidence>
<dbReference type="GO" id="GO:0005886">
    <property type="term" value="C:plasma membrane"/>
    <property type="evidence" value="ECO:0007669"/>
    <property type="project" value="UniProtKB-SubCell"/>
</dbReference>
<dbReference type="PANTHER" id="PTHR34697">
    <property type="entry name" value="PHOSPHATIDYLGLYCEROL LYSYLTRANSFERASE"/>
    <property type="match status" value="1"/>
</dbReference>
<dbReference type="AlphaFoldDB" id="B2HQY6"/>
<dbReference type="eggNOG" id="COG2898">
    <property type="taxonomic scope" value="Bacteria"/>
</dbReference>
<evidence type="ECO:0000313" key="8">
    <source>
        <dbReference type="EMBL" id="ACC40872.1"/>
    </source>
</evidence>
<protein>
    <submittedName>
        <fullName evidence="8">Conserved hypothetical membrane protein</fullName>
    </submittedName>
</protein>
<keyword evidence="9" id="KW-1185">Reference proteome</keyword>
<evidence type="ECO:0000256" key="4">
    <source>
        <dbReference type="ARBA" id="ARBA00022989"/>
    </source>
</evidence>
<dbReference type="EMBL" id="CP000854">
    <property type="protein sequence ID" value="ACC40872.1"/>
    <property type="molecule type" value="Genomic_DNA"/>
</dbReference>
<organism evidence="8 9">
    <name type="scientific">Mycobacterium marinum (strain ATCC BAA-535 / M)</name>
    <dbReference type="NCBI Taxonomy" id="216594"/>
    <lineage>
        <taxon>Bacteria</taxon>
        <taxon>Bacillati</taxon>
        <taxon>Actinomycetota</taxon>
        <taxon>Actinomycetes</taxon>
        <taxon>Mycobacteriales</taxon>
        <taxon>Mycobacteriaceae</taxon>
        <taxon>Mycobacterium</taxon>
        <taxon>Mycobacterium ulcerans group</taxon>
    </lineage>
</organism>
<dbReference type="InterPro" id="IPR024320">
    <property type="entry name" value="LPG_synthase_C"/>
</dbReference>
<proteinExistence type="predicted"/>
<feature type="transmembrane region" description="Helical" evidence="6">
    <location>
        <begin position="60"/>
        <end position="81"/>
    </location>
</feature>
<comment type="subcellular location">
    <subcellularLocation>
        <location evidence="1">Cell membrane</location>
        <topology evidence="1">Multi-pass membrane protein</topology>
    </subcellularLocation>
</comment>
<feature type="transmembrane region" description="Helical" evidence="6">
    <location>
        <begin position="440"/>
        <end position="458"/>
    </location>
</feature>
<dbReference type="GO" id="GO:0055091">
    <property type="term" value="P:phospholipid homeostasis"/>
    <property type="evidence" value="ECO:0007669"/>
    <property type="project" value="TreeGrafter"/>
</dbReference>
<dbReference type="HOGENOM" id="CLU_047541_0_0_11"/>
<feature type="domain" description="Phosphatidylglycerol lysyltransferase C-terminal" evidence="7">
    <location>
        <begin position="146"/>
        <end position="442"/>
    </location>
</feature>
<dbReference type="KEGG" id="mmi:MMAR_2422"/>